<dbReference type="AlphaFoldDB" id="A0A368F0Y5"/>
<dbReference type="EMBL" id="JOJR01018492">
    <property type="protein sequence ID" value="RCN24595.1"/>
    <property type="molecule type" value="Genomic_DNA"/>
</dbReference>
<evidence type="ECO:0000313" key="2">
    <source>
        <dbReference type="EMBL" id="RCN24595.1"/>
    </source>
</evidence>
<keyword evidence="3" id="KW-1185">Reference proteome</keyword>
<evidence type="ECO:0000256" key="1">
    <source>
        <dbReference type="SAM" id="MobiDB-lite"/>
    </source>
</evidence>
<accession>A0A368F0Y5</accession>
<gene>
    <name evidence="2" type="ORF">ANCCAN_29707</name>
</gene>
<sequence length="73" mass="8390">QQETHVHLLFNEASWSVSLEKAAGERPEEKGAEMYTGTEEGREKNWSSSNGAANVPLKIYRFFIMELCSFYCR</sequence>
<feature type="non-terminal residue" evidence="2">
    <location>
        <position position="1"/>
    </location>
</feature>
<proteinExistence type="predicted"/>
<name>A0A368F0Y5_ANCCA</name>
<protein>
    <submittedName>
        <fullName evidence="2">Uncharacterized protein</fullName>
    </submittedName>
</protein>
<organism evidence="2 3">
    <name type="scientific">Ancylostoma caninum</name>
    <name type="common">Dog hookworm</name>
    <dbReference type="NCBI Taxonomy" id="29170"/>
    <lineage>
        <taxon>Eukaryota</taxon>
        <taxon>Metazoa</taxon>
        <taxon>Ecdysozoa</taxon>
        <taxon>Nematoda</taxon>
        <taxon>Chromadorea</taxon>
        <taxon>Rhabditida</taxon>
        <taxon>Rhabditina</taxon>
        <taxon>Rhabditomorpha</taxon>
        <taxon>Strongyloidea</taxon>
        <taxon>Ancylostomatidae</taxon>
        <taxon>Ancylostomatinae</taxon>
        <taxon>Ancylostoma</taxon>
    </lineage>
</organism>
<reference evidence="2 3" key="1">
    <citation type="submission" date="2014-10" db="EMBL/GenBank/DDBJ databases">
        <title>Draft genome of the hookworm Ancylostoma caninum.</title>
        <authorList>
            <person name="Mitreva M."/>
        </authorList>
    </citation>
    <scope>NUCLEOTIDE SEQUENCE [LARGE SCALE GENOMIC DNA]</scope>
    <source>
        <strain evidence="2 3">Baltimore</strain>
    </source>
</reference>
<feature type="region of interest" description="Disordered" evidence="1">
    <location>
        <begin position="21"/>
        <end position="51"/>
    </location>
</feature>
<dbReference type="Proteomes" id="UP000252519">
    <property type="component" value="Unassembled WGS sequence"/>
</dbReference>
<comment type="caution">
    <text evidence="2">The sequence shown here is derived from an EMBL/GenBank/DDBJ whole genome shotgun (WGS) entry which is preliminary data.</text>
</comment>
<feature type="compositionally biased region" description="Basic and acidic residues" evidence="1">
    <location>
        <begin position="22"/>
        <end position="32"/>
    </location>
</feature>
<evidence type="ECO:0000313" key="3">
    <source>
        <dbReference type="Proteomes" id="UP000252519"/>
    </source>
</evidence>